<dbReference type="PROSITE" id="PS00108">
    <property type="entry name" value="PROTEIN_KINASE_ST"/>
    <property type="match status" value="1"/>
</dbReference>
<sequence>MIPAKSLICMAEESDSPINRFSSTIIGGRYHVLEALGTGSYSFVHLGEDMATKKRCAIKVMSVKNEEHIQAAENEVTALRRVSRVPAVASLLEVESTDENMFIVTEYGGSTSLQALVNRFQYRGLDPASLRRVASGLLKAIRQCHRHGVAHCDVKLDNILFTQGAVTLIDFGSAFVEGRQNNTRLGSVAFRPPESFSEDFKLDARAAELIDAWGVGLSLFCAARGIYPFDGASMFELINDIRRVNLDQLFQDFENDQLAEMLRGLMAPVDRRWTVEKALRSRYMSPTKTKVLGFLGL</sequence>
<feature type="domain" description="Protein kinase" evidence="8">
    <location>
        <begin position="30"/>
        <end position="284"/>
    </location>
</feature>
<evidence type="ECO:0000313" key="9">
    <source>
        <dbReference type="EMBL" id="KAG9390262.1"/>
    </source>
</evidence>
<dbReference type="GO" id="GO:0005524">
    <property type="term" value="F:ATP binding"/>
    <property type="evidence" value="ECO:0007669"/>
    <property type="project" value="UniProtKB-UniRule"/>
</dbReference>
<protein>
    <submittedName>
        <fullName evidence="9">Protein kinase domain</fullName>
    </submittedName>
</protein>
<dbReference type="PROSITE" id="PS00107">
    <property type="entry name" value="PROTEIN_KINASE_ATP"/>
    <property type="match status" value="1"/>
</dbReference>
<dbReference type="SMART" id="SM00220">
    <property type="entry name" value="S_TKc"/>
    <property type="match status" value="1"/>
</dbReference>
<dbReference type="InterPro" id="IPR011009">
    <property type="entry name" value="Kinase-like_dom_sf"/>
</dbReference>
<dbReference type="PANTHER" id="PTHR24346">
    <property type="entry name" value="MAP/MICROTUBULE AFFINITY-REGULATING KINASE"/>
    <property type="match status" value="1"/>
</dbReference>
<evidence type="ECO:0000313" key="10">
    <source>
        <dbReference type="Proteomes" id="UP000717585"/>
    </source>
</evidence>
<dbReference type="InterPro" id="IPR008271">
    <property type="entry name" value="Ser/Thr_kinase_AS"/>
</dbReference>
<dbReference type="SUPFAM" id="SSF56112">
    <property type="entry name" value="Protein kinase-like (PK-like)"/>
    <property type="match status" value="1"/>
</dbReference>
<reference evidence="9" key="1">
    <citation type="submission" date="2021-05" db="EMBL/GenBank/DDBJ databases">
        <title>A free-living protist that lacks canonical eukaryotic 1 DNA replication and segregation systems.</title>
        <authorList>
            <person name="Salas-Leiva D.E."/>
            <person name="Tromer E.C."/>
            <person name="Curtis B.A."/>
            <person name="Jerlstrom-Hultqvist J."/>
            <person name="Kolisko M."/>
            <person name="Yi Z."/>
            <person name="Salas-Leiva J.S."/>
            <person name="Gallot-Lavallee L."/>
            <person name="Kops G.J.P.L."/>
            <person name="Archibald J.M."/>
            <person name="Simpson A.G.B."/>
            <person name="Roger A.J."/>
        </authorList>
    </citation>
    <scope>NUCLEOTIDE SEQUENCE</scope>
    <source>
        <strain evidence="9">BICM</strain>
    </source>
</reference>
<name>A0A8J6E172_9EUKA</name>
<evidence type="ECO:0000256" key="5">
    <source>
        <dbReference type="ARBA" id="ARBA00022840"/>
    </source>
</evidence>
<dbReference type="Pfam" id="PF00069">
    <property type="entry name" value="Pkinase"/>
    <property type="match status" value="1"/>
</dbReference>
<gene>
    <name evidence="9" type="ORF">J8273_8302</name>
</gene>
<comment type="similarity">
    <text evidence="7">Belongs to the protein kinase superfamily.</text>
</comment>
<dbReference type="CDD" id="cd00180">
    <property type="entry name" value="PKc"/>
    <property type="match status" value="1"/>
</dbReference>
<dbReference type="PANTHER" id="PTHR24346:SF82">
    <property type="entry name" value="KP78A-RELATED"/>
    <property type="match status" value="1"/>
</dbReference>
<organism evidence="9 10">
    <name type="scientific">Carpediemonas membranifera</name>
    <dbReference type="NCBI Taxonomy" id="201153"/>
    <lineage>
        <taxon>Eukaryota</taxon>
        <taxon>Metamonada</taxon>
        <taxon>Carpediemonas-like organisms</taxon>
        <taxon>Carpediemonas</taxon>
    </lineage>
</organism>
<evidence type="ECO:0000256" key="2">
    <source>
        <dbReference type="ARBA" id="ARBA00022679"/>
    </source>
</evidence>
<dbReference type="GO" id="GO:0005737">
    <property type="term" value="C:cytoplasm"/>
    <property type="evidence" value="ECO:0007669"/>
    <property type="project" value="TreeGrafter"/>
</dbReference>
<feature type="binding site" evidence="6">
    <location>
        <position position="59"/>
    </location>
    <ligand>
        <name>ATP</name>
        <dbReference type="ChEBI" id="CHEBI:30616"/>
    </ligand>
</feature>
<accession>A0A8J6E172</accession>
<dbReference type="EMBL" id="JAHDYR010000066">
    <property type="protein sequence ID" value="KAG9390262.1"/>
    <property type="molecule type" value="Genomic_DNA"/>
</dbReference>
<comment type="caution">
    <text evidence="9">The sequence shown here is derived from an EMBL/GenBank/DDBJ whole genome shotgun (WGS) entry which is preliminary data.</text>
</comment>
<keyword evidence="1 7" id="KW-0723">Serine/threonine-protein kinase</keyword>
<keyword evidence="4 9" id="KW-0418">Kinase</keyword>
<evidence type="ECO:0000256" key="3">
    <source>
        <dbReference type="ARBA" id="ARBA00022741"/>
    </source>
</evidence>
<dbReference type="Gene3D" id="1.10.510.10">
    <property type="entry name" value="Transferase(Phosphotransferase) domain 1"/>
    <property type="match status" value="1"/>
</dbReference>
<dbReference type="InterPro" id="IPR000719">
    <property type="entry name" value="Prot_kinase_dom"/>
</dbReference>
<dbReference type="PROSITE" id="PS50011">
    <property type="entry name" value="PROTEIN_KINASE_DOM"/>
    <property type="match status" value="1"/>
</dbReference>
<keyword evidence="3 6" id="KW-0547">Nucleotide-binding</keyword>
<evidence type="ECO:0000256" key="7">
    <source>
        <dbReference type="RuleBase" id="RU000304"/>
    </source>
</evidence>
<keyword evidence="10" id="KW-1185">Reference proteome</keyword>
<proteinExistence type="inferred from homology"/>
<evidence type="ECO:0000256" key="1">
    <source>
        <dbReference type="ARBA" id="ARBA00022527"/>
    </source>
</evidence>
<dbReference type="Proteomes" id="UP000717585">
    <property type="component" value="Unassembled WGS sequence"/>
</dbReference>
<evidence type="ECO:0000256" key="6">
    <source>
        <dbReference type="PROSITE-ProRule" id="PRU10141"/>
    </source>
</evidence>
<keyword evidence="2" id="KW-0808">Transferase</keyword>
<keyword evidence="5 6" id="KW-0067">ATP-binding</keyword>
<dbReference type="OrthoDB" id="541276at2759"/>
<dbReference type="InterPro" id="IPR017441">
    <property type="entry name" value="Protein_kinase_ATP_BS"/>
</dbReference>
<dbReference type="GO" id="GO:0035556">
    <property type="term" value="P:intracellular signal transduction"/>
    <property type="evidence" value="ECO:0007669"/>
    <property type="project" value="TreeGrafter"/>
</dbReference>
<evidence type="ECO:0000256" key="4">
    <source>
        <dbReference type="ARBA" id="ARBA00022777"/>
    </source>
</evidence>
<evidence type="ECO:0000259" key="8">
    <source>
        <dbReference type="PROSITE" id="PS50011"/>
    </source>
</evidence>
<dbReference type="GO" id="GO:0004674">
    <property type="term" value="F:protein serine/threonine kinase activity"/>
    <property type="evidence" value="ECO:0007669"/>
    <property type="project" value="UniProtKB-KW"/>
</dbReference>
<dbReference type="AlphaFoldDB" id="A0A8J6E172"/>